<keyword evidence="4 6" id="KW-0694">RNA-binding</keyword>
<keyword evidence="3 6" id="KW-0378">Hydrolase</keyword>
<dbReference type="InterPro" id="IPR001328">
    <property type="entry name" value="Pept_tRNA_hydro"/>
</dbReference>
<comment type="subunit">
    <text evidence="6">Monomer.</text>
</comment>
<protein>
    <recommendedName>
        <fullName evidence="5 6">Peptidyl-tRNA hydrolase</fullName>
        <shortName evidence="6">Pth</shortName>
        <ecNumber evidence="1 6">3.1.1.29</ecNumber>
    </recommendedName>
</protein>
<dbReference type="PANTHER" id="PTHR17224">
    <property type="entry name" value="PEPTIDYL-TRNA HYDROLASE"/>
    <property type="match status" value="1"/>
</dbReference>
<reference evidence="7 8" key="1">
    <citation type="submission" date="2019-02" db="EMBL/GenBank/DDBJ databases">
        <title>Deep-cultivation of Planctomycetes and their phenomic and genomic characterization uncovers novel biology.</title>
        <authorList>
            <person name="Wiegand S."/>
            <person name="Jogler M."/>
            <person name="Boedeker C."/>
            <person name="Pinto D."/>
            <person name="Vollmers J."/>
            <person name="Rivas-Marin E."/>
            <person name="Kohn T."/>
            <person name="Peeters S.H."/>
            <person name="Heuer A."/>
            <person name="Rast P."/>
            <person name="Oberbeckmann S."/>
            <person name="Bunk B."/>
            <person name="Jeske O."/>
            <person name="Meyerdierks A."/>
            <person name="Storesund J.E."/>
            <person name="Kallscheuer N."/>
            <person name="Luecker S."/>
            <person name="Lage O.M."/>
            <person name="Pohl T."/>
            <person name="Merkel B.J."/>
            <person name="Hornburger P."/>
            <person name="Mueller R.-W."/>
            <person name="Bruemmer F."/>
            <person name="Labrenz M."/>
            <person name="Spormann A.M."/>
            <person name="Op den Camp H."/>
            <person name="Overmann J."/>
            <person name="Amann R."/>
            <person name="Jetten M.S.M."/>
            <person name="Mascher T."/>
            <person name="Medema M.H."/>
            <person name="Devos D.P."/>
            <person name="Kaster A.-K."/>
            <person name="Ovreas L."/>
            <person name="Rohde M."/>
            <person name="Galperin M.Y."/>
            <person name="Jogler C."/>
        </authorList>
    </citation>
    <scope>NUCLEOTIDE SEQUENCE [LARGE SCALE GENOMIC DNA]</scope>
    <source>
        <strain evidence="7 8">Mal52</strain>
    </source>
</reference>
<comment type="similarity">
    <text evidence="6">Belongs to the PTH family.</text>
</comment>
<dbReference type="RefSeq" id="WP_145379153.1">
    <property type="nucleotide sequence ID" value="NZ_CP036276.1"/>
</dbReference>
<dbReference type="Proteomes" id="UP000319383">
    <property type="component" value="Chromosome"/>
</dbReference>
<feature type="site" description="Stabilizes the basic form of H active site to accept a proton" evidence="6">
    <location>
        <position position="91"/>
    </location>
</feature>
<evidence type="ECO:0000313" key="7">
    <source>
        <dbReference type="EMBL" id="QDU46662.1"/>
    </source>
</evidence>
<accession>A0A517ZW05</accession>
<dbReference type="HAMAP" id="MF_00083">
    <property type="entry name" value="Pept_tRNA_hydro_bact"/>
    <property type="match status" value="1"/>
</dbReference>
<comment type="function">
    <text evidence="6">Catalyzes the release of premature peptidyl moieties from peptidyl-tRNA molecules trapped in stalled 50S ribosomal subunits, and thus maintains levels of free tRNAs and 50S ribosomes.</text>
</comment>
<keyword evidence="2 6" id="KW-0820">tRNA-binding</keyword>
<proteinExistence type="inferred from homology"/>
<dbReference type="EMBL" id="CP036276">
    <property type="protein sequence ID" value="QDU46662.1"/>
    <property type="molecule type" value="Genomic_DNA"/>
</dbReference>
<dbReference type="Gene3D" id="3.40.50.1470">
    <property type="entry name" value="Peptidyl-tRNA hydrolase"/>
    <property type="match status" value="1"/>
</dbReference>
<dbReference type="InterPro" id="IPR036416">
    <property type="entry name" value="Pept_tRNA_hydro_sf"/>
</dbReference>
<feature type="binding site" evidence="6">
    <location>
        <position position="66"/>
    </location>
    <ligand>
        <name>tRNA</name>
        <dbReference type="ChEBI" id="CHEBI:17843"/>
    </ligand>
</feature>
<dbReference type="GO" id="GO:0072344">
    <property type="term" value="P:rescue of stalled ribosome"/>
    <property type="evidence" value="ECO:0007669"/>
    <property type="project" value="UniProtKB-UniRule"/>
</dbReference>
<evidence type="ECO:0000256" key="2">
    <source>
        <dbReference type="ARBA" id="ARBA00022555"/>
    </source>
</evidence>
<keyword evidence="8" id="KW-1185">Reference proteome</keyword>
<feature type="active site" description="Proton acceptor" evidence="6">
    <location>
        <position position="19"/>
    </location>
</feature>
<dbReference type="KEGG" id="sdyn:Mal52_51840"/>
<evidence type="ECO:0000256" key="5">
    <source>
        <dbReference type="ARBA" id="ARBA00050038"/>
    </source>
</evidence>
<dbReference type="EC" id="3.1.1.29" evidence="1 6"/>
<dbReference type="SUPFAM" id="SSF53178">
    <property type="entry name" value="Peptidyl-tRNA hydrolase-like"/>
    <property type="match status" value="1"/>
</dbReference>
<sequence length="189" mass="20294">MKLVVGLGNPGQKYTGTRHNIGFDVVSELARRWNAAPSKLKFEAETTDVLIGTTKVLLLAPQTYMNASGRSVQAAVSFYQIELEDVFVICDDMNLPVGRNRIRKSGSAGGQKGLKNICDHLRSDEVPRLRIGVGAPPGTQSGADFVLSKFAKAERAEMDLAVARAADAVECWAKQGIAAAMNAFNAAEK</sequence>
<feature type="binding site" evidence="6">
    <location>
        <position position="64"/>
    </location>
    <ligand>
        <name>tRNA</name>
        <dbReference type="ChEBI" id="CHEBI:17843"/>
    </ligand>
</feature>
<evidence type="ECO:0000256" key="1">
    <source>
        <dbReference type="ARBA" id="ARBA00013260"/>
    </source>
</evidence>
<dbReference type="GO" id="GO:0006515">
    <property type="term" value="P:protein quality control for misfolded or incompletely synthesized proteins"/>
    <property type="evidence" value="ECO:0007669"/>
    <property type="project" value="UniProtKB-UniRule"/>
</dbReference>
<name>A0A517ZW05_9PLAN</name>
<comment type="catalytic activity">
    <reaction evidence="6">
        <text>an N-acyl-L-alpha-aminoacyl-tRNA + H2O = an N-acyl-L-amino acid + a tRNA + H(+)</text>
        <dbReference type="Rhea" id="RHEA:54448"/>
        <dbReference type="Rhea" id="RHEA-COMP:10123"/>
        <dbReference type="Rhea" id="RHEA-COMP:13883"/>
        <dbReference type="ChEBI" id="CHEBI:15377"/>
        <dbReference type="ChEBI" id="CHEBI:15378"/>
        <dbReference type="ChEBI" id="CHEBI:59874"/>
        <dbReference type="ChEBI" id="CHEBI:78442"/>
        <dbReference type="ChEBI" id="CHEBI:138191"/>
        <dbReference type="EC" id="3.1.1.29"/>
    </reaction>
</comment>
<dbReference type="NCBIfam" id="TIGR00447">
    <property type="entry name" value="pth"/>
    <property type="match status" value="1"/>
</dbReference>
<dbReference type="GO" id="GO:0004045">
    <property type="term" value="F:peptidyl-tRNA hydrolase activity"/>
    <property type="evidence" value="ECO:0007669"/>
    <property type="project" value="UniProtKB-UniRule"/>
</dbReference>
<keyword evidence="6" id="KW-0963">Cytoplasm</keyword>
<evidence type="ECO:0000256" key="4">
    <source>
        <dbReference type="ARBA" id="ARBA00022884"/>
    </source>
</evidence>
<comment type="subcellular location">
    <subcellularLocation>
        <location evidence="6">Cytoplasm</location>
    </subcellularLocation>
</comment>
<dbReference type="CDD" id="cd00462">
    <property type="entry name" value="PTH"/>
    <property type="match status" value="1"/>
</dbReference>
<feature type="binding site" evidence="6">
    <location>
        <position position="14"/>
    </location>
    <ligand>
        <name>tRNA</name>
        <dbReference type="ChEBI" id="CHEBI:17843"/>
    </ligand>
</feature>
<feature type="site" description="Discriminates between blocked and unblocked aminoacyl-tRNA" evidence="6">
    <location>
        <position position="9"/>
    </location>
</feature>
<dbReference type="AlphaFoldDB" id="A0A517ZW05"/>
<dbReference type="PANTHER" id="PTHR17224:SF1">
    <property type="entry name" value="PEPTIDYL-TRNA HYDROLASE"/>
    <property type="match status" value="1"/>
</dbReference>
<organism evidence="7 8">
    <name type="scientific">Symmachiella dynata</name>
    <dbReference type="NCBI Taxonomy" id="2527995"/>
    <lineage>
        <taxon>Bacteria</taxon>
        <taxon>Pseudomonadati</taxon>
        <taxon>Planctomycetota</taxon>
        <taxon>Planctomycetia</taxon>
        <taxon>Planctomycetales</taxon>
        <taxon>Planctomycetaceae</taxon>
        <taxon>Symmachiella</taxon>
    </lineage>
</organism>
<dbReference type="Pfam" id="PF01195">
    <property type="entry name" value="Pept_tRNA_hydro"/>
    <property type="match status" value="1"/>
</dbReference>
<evidence type="ECO:0000256" key="6">
    <source>
        <dbReference type="HAMAP-Rule" id="MF_00083"/>
    </source>
</evidence>
<dbReference type="GO" id="GO:0005737">
    <property type="term" value="C:cytoplasm"/>
    <property type="evidence" value="ECO:0007669"/>
    <property type="project" value="UniProtKB-SubCell"/>
</dbReference>
<comment type="caution">
    <text evidence="6">Lacks conserved residue(s) required for the propagation of feature annotation.</text>
</comment>
<dbReference type="GO" id="GO:0000049">
    <property type="term" value="F:tRNA binding"/>
    <property type="evidence" value="ECO:0007669"/>
    <property type="project" value="UniProtKB-UniRule"/>
</dbReference>
<gene>
    <name evidence="6 7" type="primary">pth</name>
    <name evidence="7" type="ORF">Mal52_51840</name>
</gene>
<comment type="function">
    <text evidence="6">Hydrolyzes ribosome-free peptidyl-tRNAs (with 1 or more amino acids incorporated), which drop off the ribosome during protein synthesis, or as a result of ribosome stalling.</text>
</comment>
<evidence type="ECO:0000313" key="8">
    <source>
        <dbReference type="Proteomes" id="UP000319383"/>
    </source>
</evidence>
<dbReference type="FunFam" id="3.40.50.1470:FF:000001">
    <property type="entry name" value="Peptidyl-tRNA hydrolase"/>
    <property type="match status" value="1"/>
</dbReference>
<evidence type="ECO:0000256" key="3">
    <source>
        <dbReference type="ARBA" id="ARBA00022801"/>
    </source>
</evidence>